<dbReference type="OrthoDB" id="7791015at2"/>
<gene>
    <name evidence="3" type="ORF">SAMN04244559_03131</name>
</gene>
<dbReference type="RefSeq" id="WP_083386824.1">
    <property type="nucleotide sequence ID" value="NZ_FNWO01000016.1"/>
</dbReference>
<evidence type="ECO:0000256" key="1">
    <source>
        <dbReference type="SAM" id="SignalP"/>
    </source>
</evidence>
<evidence type="ECO:0000313" key="4">
    <source>
        <dbReference type="Proteomes" id="UP000182983"/>
    </source>
</evidence>
<feature type="domain" description="Fibronectin type-III" evidence="2">
    <location>
        <begin position="454"/>
        <end position="555"/>
    </location>
</feature>
<dbReference type="SUPFAM" id="SSF56601">
    <property type="entry name" value="beta-lactamase/transpeptidase-like"/>
    <property type="match status" value="1"/>
</dbReference>
<dbReference type="AlphaFoldDB" id="A0A1H6JEV2"/>
<feature type="chain" id="PRO_5010357475" evidence="1">
    <location>
        <begin position="20"/>
        <end position="564"/>
    </location>
</feature>
<dbReference type="InterPro" id="IPR003961">
    <property type="entry name" value="FN3_dom"/>
</dbReference>
<keyword evidence="1" id="KW-0732">Signal</keyword>
<dbReference type="InterPro" id="IPR012338">
    <property type="entry name" value="Beta-lactam/transpept-like"/>
</dbReference>
<reference evidence="4" key="1">
    <citation type="submission" date="2016-10" db="EMBL/GenBank/DDBJ databases">
        <authorList>
            <person name="Varghese N."/>
            <person name="Submissions S."/>
        </authorList>
    </citation>
    <scope>NUCLEOTIDE SEQUENCE [LARGE SCALE GENOMIC DNA]</scope>
    <source>
        <strain evidence="4">DSM 13234</strain>
    </source>
</reference>
<dbReference type="InterPro" id="IPR001466">
    <property type="entry name" value="Beta-lactam-related"/>
</dbReference>
<dbReference type="PROSITE" id="PS50853">
    <property type="entry name" value="FN3"/>
    <property type="match status" value="1"/>
</dbReference>
<dbReference type="Pfam" id="PF00144">
    <property type="entry name" value="Beta-lactamase"/>
    <property type="match status" value="1"/>
</dbReference>
<dbReference type="PANTHER" id="PTHR46825:SF7">
    <property type="entry name" value="D-ALANYL-D-ALANINE CARBOXYPEPTIDASE"/>
    <property type="match status" value="1"/>
</dbReference>
<accession>A0A1H6JEV2</accession>
<dbReference type="PANTHER" id="PTHR46825">
    <property type="entry name" value="D-ALANYL-D-ALANINE-CARBOXYPEPTIDASE/ENDOPEPTIDASE AMPH"/>
    <property type="match status" value="1"/>
</dbReference>
<proteinExistence type="predicted"/>
<sequence>MPGSSYRSSGLFLASGAVAMVFAAAAGAQTASAPQTPPASAPMQACPMVAPDTPPPNSVPSNALPYRPFPPAWQAKLDQLVASNVIPGAVVIVKSPIWGVRVGTAGYANIPQKIKPSPGQQFRVGSVSKMFLAQAFLQLEQEGKLKLSDPVLKYLADEPTVVAIPNIAKITIADLLQMKSGITNYLSNPTISNEVYTYPDRHFSPQDLMAVLDPKAVPQLPPDFAPGATYPNPYWATVGQSAPPAPAPYPFWYYSNSNYILLGMIAEKITKISSAEFIRRYITDKAGLRDTYFAESERNLPFIHGYTQYNPSQSQKVYATWCDVTAINPSYAGTAGAVISTPWDLLHFLETAMKTDRFLNAGTKLKWLSFASSDIHYGWEPMEYAVGGLMQPHRSYGDARGHGGAIPGYKTLAYYFFDSETSFVLASNTWDGSAEVTMLDQLMPLVISEVTTPKPANAGFVSLAQGTVLPVSWQAGRADALRYTVYWGSNADQVDAATADRHDGVQVQTVSQPRADLTGLKPSGRYYWRVDIEGADGIVPGALWSFQTVRATQPAKKASPALVQ</sequence>
<protein>
    <submittedName>
        <fullName evidence="3">CubicO group peptidase, beta-lactamase class C family</fullName>
    </submittedName>
</protein>
<dbReference type="EMBL" id="FNWO01000016">
    <property type="protein sequence ID" value="SEH60411.1"/>
    <property type="molecule type" value="Genomic_DNA"/>
</dbReference>
<evidence type="ECO:0000313" key="3">
    <source>
        <dbReference type="EMBL" id="SEH60411.1"/>
    </source>
</evidence>
<organism evidence="3 4">
    <name type="scientific">Magnetospirillum fulvum</name>
    <name type="common">Rhodospirillum fulvum</name>
    <dbReference type="NCBI Taxonomy" id="1082"/>
    <lineage>
        <taxon>Bacteria</taxon>
        <taxon>Pseudomonadati</taxon>
        <taxon>Pseudomonadota</taxon>
        <taxon>Alphaproteobacteria</taxon>
        <taxon>Rhodospirillales</taxon>
        <taxon>Rhodospirillaceae</taxon>
        <taxon>Magnetospirillum</taxon>
    </lineage>
</organism>
<name>A0A1H6JEV2_MAGFU</name>
<evidence type="ECO:0000259" key="2">
    <source>
        <dbReference type="PROSITE" id="PS50853"/>
    </source>
</evidence>
<dbReference type="Gene3D" id="3.40.710.10">
    <property type="entry name" value="DD-peptidase/beta-lactamase superfamily"/>
    <property type="match status" value="1"/>
</dbReference>
<feature type="signal peptide" evidence="1">
    <location>
        <begin position="1"/>
        <end position="19"/>
    </location>
</feature>
<keyword evidence="4" id="KW-1185">Reference proteome</keyword>
<dbReference type="Proteomes" id="UP000182983">
    <property type="component" value="Unassembled WGS sequence"/>
</dbReference>
<dbReference type="InterPro" id="IPR050491">
    <property type="entry name" value="AmpC-like"/>
</dbReference>